<dbReference type="SUPFAM" id="SSF50978">
    <property type="entry name" value="WD40 repeat-like"/>
    <property type="match status" value="1"/>
</dbReference>
<dbReference type="EMBL" id="UYWY01012172">
    <property type="protein sequence ID" value="VDM34644.1"/>
    <property type="molecule type" value="Genomic_DNA"/>
</dbReference>
<sequence>MAVSLQNLLKCAWSPDGHMITCGSSDRYVYAWEVSSRRILYKLPGHQGSVNATDFHPNEPICK</sequence>
<evidence type="ECO:0000313" key="4">
    <source>
        <dbReference type="EMBL" id="VDM34644.1"/>
    </source>
</evidence>
<feature type="repeat" description="WD" evidence="3">
    <location>
        <begin position="12"/>
        <end position="42"/>
    </location>
</feature>
<keyword evidence="2" id="KW-0677">Repeat</keyword>
<evidence type="ECO:0000313" key="6">
    <source>
        <dbReference type="WBParaSite" id="TCNE_0000523901-mRNA-1"/>
    </source>
</evidence>
<dbReference type="PROSITE" id="PS50082">
    <property type="entry name" value="WD_REPEATS_2"/>
    <property type="match status" value="1"/>
</dbReference>
<dbReference type="GO" id="GO:0003723">
    <property type="term" value="F:RNA binding"/>
    <property type="evidence" value="ECO:0007669"/>
    <property type="project" value="TreeGrafter"/>
</dbReference>
<protein>
    <submittedName>
        <fullName evidence="6">WD_REPEATS_REGION domain-containing protein</fullName>
    </submittedName>
</protein>
<keyword evidence="5" id="KW-1185">Reference proteome</keyword>
<dbReference type="PANTHER" id="PTHR44006">
    <property type="entry name" value="U5 SMALL NUCLEAR RIBONUCLEOPROTEIN 40 KDA PROTEIN"/>
    <property type="match status" value="1"/>
</dbReference>
<accession>A0A183U9R9</accession>
<reference evidence="6" key="1">
    <citation type="submission" date="2016-06" db="UniProtKB">
        <authorList>
            <consortium name="WormBaseParasite"/>
        </authorList>
    </citation>
    <scope>IDENTIFICATION</scope>
</reference>
<name>A0A183U9R9_TOXCA</name>
<dbReference type="Pfam" id="PF00400">
    <property type="entry name" value="WD40"/>
    <property type="match status" value="2"/>
</dbReference>
<organism evidence="5 6">
    <name type="scientific">Toxocara canis</name>
    <name type="common">Canine roundworm</name>
    <dbReference type="NCBI Taxonomy" id="6265"/>
    <lineage>
        <taxon>Eukaryota</taxon>
        <taxon>Metazoa</taxon>
        <taxon>Ecdysozoa</taxon>
        <taxon>Nematoda</taxon>
        <taxon>Chromadorea</taxon>
        <taxon>Rhabditida</taxon>
        <taxon>Spirurina</taxon>
        <taxon>Ascaridomorpha</taxon>
        <taxon>Ascaridoidea</taxon>
        <taxon>Toxocaridae</taxon>
        <taxon>Toxocara</taxon>
    </lineage>
</organism>
<evidence type="ECO:0000256" key="1">
    <source>
        <dbReference type="ARBA" id="ARBA00022574"/>
    </source>
</evidence>
<dbReference type="Gene3D" id="2.130.10.10">
    <property type="entry name" value="YVTN repeat-like/Quinoprotein amine dehydrogenase"/>
    <property type="match status" value="1"/>
</dbReference>
<dbReference type="AlphaFoldDB" id="A0A183U9R9"/>
<evidence type="ECO:0000313" key="5">
    <source>
        <dbReference type="Proteomes" id="UP000050794"/>
    </source>
</evidence>
<keyword evidence="1 3" id="KW-0853">WD repeat</keyword>
<gene>
    <name evidence="4" type="ORF">TCNE_LOCUS5238</name>
</gene>
<dbReference type="InterPro" id="IPR015943">
    <property type="entry name" value="WD40/YVTN_repeat-like_dom_sf"/>
</dbReference>
<dbReference type="Proteomes" id="UP000050794">
    <property type="component" value="Unassembled WGS sequence"/>
</dbReference>
<dbReference type="InterPro" id="IPR036322">
    <property type="entry name" value="WD40_repeat_dom_sf"/>
</dbReference>
<proteinExistence type="predicted"/>
<dbReference type="WBParaSite" id="TCNE_0000523901-mRNA-1">
    <property type="protein sequence ID" value="TCNE_0000523901-mRNA-1"/>
    <property type="gene ID" value="TCNE_0000523901"/>
</dbReference>
<evidence type="ECO:0000256" key="2">
    <source>
        <dbReference type="ARBA" id="ARBA00022737"/>
    </source>
</evidence>
<evidence type="ECO:0000256" key="3">
    <source>
        <dbReference type="PROSITE-ProRule" id="PRU00221"/>
    </source>
</evidence>
<dbReference type="GO" id="GO:0071013">
    <property type="term" value="C:catalytic step 2 spliceosome"/>
    <property type="evidence" value="ECO:0007669"/>
    <property type="project" value="TreeGrafter"/>
</dbReference>
<dbReference type="InterPro" id="IPR001680">
    <property type="entry name" value="WD40_rpt"/>
</dbReference>
<dbReference type="InterPro" id="IPR052234">
    <property type="entry name" value="U5_snRNP_Component"/>
</dbReference>
<dbReference type="PANTHER" id="PTHR44006:SF1">
    <property type="entry name" value="U5 SMALL NUCLEAR RIBONUCLEOPROTEIN 40 KDA PROTEIN"/>
    <property type="match status" value="1"/>
</dbReference>
<reference evidence="4 5" key="2">
    <citation type="submission" date="2018-11" db="EMBL/GenBank/DDBJ databases">
        <authorList>
            <consortium name="Pathogen Informatics"/>
        </authorList>
    </citation>
    <scope>NUCLEOTIDE SEQUENCE [LARGE SCALE GENOMIC DNA]</scope>
</reference>